<evidence type="ECO:0000313" key="2">
    <source>
        <dbReference type="Proteomes" id="UP000324974"/>
    </source>
</evidence>
<sequence>MSNNLTDALSRLLLSPASGEFANIWNGAVSRCIRITEPLQSRITEQEEEIQLIRKLNSDQKALSGNIIRSLEEENAKLKAVAQCPYISTGQDGTSHCRLAEGSARLKVGGDDMAILTALDAACIHIEPENDDGFASGCRMLTPHDALKSMRPYLHPQQQPAALPVVSGKDIVQNFREYAFEIPLGKENKHRGASEYNWAIYHLKMLEAALAALQSNDGGGNE</sequence>
<accession>A0A5C1AEU0</accession>
<keyword evidence="2" id="KW-1185">Reference proteome</keyword>
<dbReference type="Proteomes" id="UP000324974">
    <property type="component" value="Chromosome"/>
</dbReference>
<dbReference type="EMBL" id="CP042425">
    <property type="protein sequence ID" value="QEL16767.1"/>
    <property type="molecule type" value="Genomic_DNA"/>
</dbReference>
<reference evidence="2" key="1">
    <citation type="submission" date="2019-08" db="EMBL/GenBank/DDBJ databases">
        <title>Limnoglobus roseus gen. nov., sp. nov., a novel freshwater planctomycete with a giant genome from the family Gemmataceae.</title>
        <authorList>
            <person name="Kulichevskaya I.S."/>
            <person name="Naumoff D.G."/>
            <person name="Miroshnikov K."/>
            <person name="Ivanova A."/>
            <person name="Philippov D.A."/>
            <person name="Hakobyan A."/>
            <person name="Rijpstra I.C."/>
            <person name="Sinninghe Damste J.S."/>
            <person name="Liesack W."/>
            <person name="Dedysh S.N."/>
        </authorList>
    </citation>
    <scope>NUCLEOTIDE SEQUENCE [LARGE SCALE GENOMIC DNA]</scope>
    <source>
        <strain evidence="2">PX52</strain>
    </source>
</reference>
<proteinExistence type="predicted"/>
<gene>
    <name evidence="1" type="ORF">PX52LOC_03736</name>
</gene>
<dbReference type="KEGG" id="lrs:PX52LOC_03736"/>
<name>A0A5C1AEU0_9BACT</name>
<organism evidence="1 2">
    <name type="scientific">Limnoglobus roseus</name>
    <dbReference type="NCBI Taxonomy" id="2598579"/>
    <lineage>
        <taxon>Bacteria</taxon>
        <taxon>Pseudomonadati</taxon>
        <taxon>Planctomycetota</taxon>
        <taxon>Planctomycetia</taxon>
        <taxon>Gemmatales</taxon>
        <taxon>Gemmataceae</taxon>
        <taxon>Limnoglobus</taxon>
    </lineage>
</organism>
<evidence type="ECO:0008006" key="3">
    <source>
        <dbReference type="Google" id="ProtNLM"/>
    </source>
</evidence>
<dbReference type="AlphaFoldDB" id="A0A5C1AEU0"/>
<evidence type="ECO:0000313" key="1">
    <source>
        <dbReference type="EMBL" id="QEL16767.1"/>
    </source>
</evidence>
<protein>
    <recommendedName>
        <fullName evidence="3">Ead/Ea22-like family protein</fullName>
    </recommendedName>
</protein>
<dbReference type="RefSeq" id="WP_149111452.1">
    <property type="nucleotide sequence ID" value="NZ_CP042425.1"/>
</dbReference>